<reference evidence="1" key="1">
    <citation type="submission" date="2020-09" db="EMBL/GenBank/DDBJ databases">
        <title>Genome-Enabled Discovery of Anthraquinone Biosynthesis in Senna tora.</title>
        <authorList>
            <person name="Kang S.-H."/>
            <person name="Pandey R.P."/>
            <person name="Lee C.-M."/>
            <person name="Sim J.-S."/>
            <person name="Jeong J.-T."/>
            <person name="Choi B.-S."/>
            <person name="Jung M."/>
            <person name="Ginzburg D."/>
            <person name="Zhao K."/>
            <person name="Won S.Y."/>
            <person name="Oh T.-J."/>
            <person name="Yu Y."/>
            <person name="Kim N.-H."/>
            <person name="Lee O.R."/>
            <person name="Lee T.-H."/>
            <person name="Bashyal P."/>
            <person name="Kim T.-S."/>
            <person name="Lee W.-H."/>
            <person name="Kawkins C."/>
            <person name="Kim C.-K."/>
            <person name="Kim J.S."/>
            <person name="Ahn B.O."/>
            <person name="Rhee S.Y."/>
            <person name="Sohng J.K."/>
        </authorList>
    </citation>
    <scope>NUCLEOTIDE SEQUENCE</scope>
    <source>
        <tissue evidence="1">Leaf</tissue>
    </source>
</reference>
<gene>
    <name evidence="1" type="ORF">G2W53_017707</name>
</gene>
<dbReference type="Proteomes" id="UP000634136">
    <property type="component" value="Unassembled WGS sequence"/>
</dbReference>
<keyword evidence="2" id="KW-1185">Reference proteome</keyword>
<dbReference type="EMBL" id="JAAIUW010000006">
    <property type="protein sequence ID" value="KAF7826543.1"/>
    <property type="molecule type" value="Genomic_DNA"/>
</dbReference>
<organism evidence="1 2">
    <name type="scientific">Senna tora</name>
    <dbReference type="NCBI Taxonomy" id="362788"/>
    <lineage>
        <taxon>Eukaryota</taxon>
        <taxon>Viridiplantae</taxon>
        <taxon>Streptophyta</taxon>
        <taxon>Embryophyta</taxon>
        <taxon>Tracheophyta</taxon>
        <taxon>Spermatophyta</taxon>
        <taxon>Magnoliopsida</taxon>
        <taxon>eudicotyledons</taxon>
        <taxon>Gunneridae</taxon>
        <taxon>Pentapetalae</taxon>
        <taxon>rosids</taxon>
        <taxon>fabids</taxon>
        <taxon>Fabales</taxon>
        <taxon>Fabaceae</taxon>
        <taxon>Caesalpinioideae</taxon>
        <taxon>Cassia clade</taxon>
        <taxon>Senna</taxon>
    </lineage>
</organism>
<proteinExistence type="predicted"/>
<name>A0A834TPQ7_9FABA</name>
<evidence type="ECO:0000313" key="1">
    <source>
        <dbReference type="EMBL" id="KAF7826543.1"/>
    </source>
</evidence>
<comment type="caution">
    <text evidence="1">The sequence shown here is derived from an EMBL/GenBank/DDBJ whole genome shotgun (WGS) entry which is preliminary data.</text>
</comment>
<sequence>MRMLWKRKISMVTHCVGHVWRTTELMSYEFAVTSVSEVVPCIDLPKSWFDETVVSATFNICDICYKQPMMKLHLLRRQDNE</sequence>
<evidence type="ECO:0000313" key="2">
    <source>
        <dbReference type="Proteomes" id="UP000634136"/>
    </source>
</evidence>
<accession>A0A834TPQ7</accession>
<dbReference type="AlphaFoldDB" id="A0A834TPQ7"/>
<protein>
    <submittedName>
        <fullName evidence="1">Uncharacterized protein</fullName>
    </submittedName>
</protein>